<dbReference type="InterPro" id="IPR016181">
    <property type="entry name" value="Acyl_CoA_acyltransferase"/>
</dbReference>
<dbReference type="SUPFAM" id="SSF55729">
    <property type="entry name" value="Acyl-CoA N-acyltransferases (Nat)"/>
    <property type="match status" value="1"/>
</dbReference>
<organism evidence="4 5">
    <name type="scientific">Siansivirga zeaxanthinifaciens CC-SAMT-1</name>
    <dbReference type="NCBI Taxonomy" id="1454006"/>
    <lineage>
        <taxon>Bacteria</taxon>
        <taxon>Pseudomonadati</taxon>
        <taxon>Bacteroidota</taxon>
        <taxon>Flavobacteriia</taxon>
        <taxon>Flavobacteriales</taxon>
        <taxon>Flavobacteriaceae</taxon>
        <taxon>Siansivirga</taxon>
    </lineage>
</organism>
<evidence type="ECO:0000313" key="5">
    <source>
        <dbReference type="Proteomes" id="UP000032229"/>
    </source>
</evidence>
<dbReference type="GO" id="GO:0016747">
    <property type="term" value="F:acyltransferase activity, transferring groups other than amino-acyl groups"/>
    <property type="evidence" value="ECO:0007669"/>
    <property type="project" value="InterPro"/>
</dbReference>
<evidence type="ECO:0000313" key="4">
    <source>
        <dbReference type="EMBL" id="AJR03053.1"/>
    </source>
</evidence>
<reference evidence="4 5" key="1">
    <citation type="submission" date="2014-02" db="EMBL/GenBank/DDBJ databases">
        <authorList>
            <person name="Young C.-C."/>
            <person name="Hameed A."/>
            <person name="Huang H.-C."/>
            <person name="Shahina M."/>
        </authorList>
    </citation>
    <scope>NUCLEOTIDE SEQUENCE [LARGE SCALE GENOMIC DNA]</scope>
    <source>
        <strain evidence="4 5">CC-SAMT-1</strain>
    </source>
</reference>
<evidence type="ECO:0000256" key="1">
    <source>
        <dbReference type="ARBA" id="ARBA00022679"/>
    </source>
</evidence>
<dbReference type="AlphaFoldDB" id="A0A0C5W7B6"/>
<dbReference type="EMBL" id="CP007202">
    <property type="protein sequence ID" value="AJR03053.1"/>
    <property type="molecule type" value="Genomic_DNA"/>
</dbReference>
<sequence length="166" mass="19869">MIRKAILSDIDKALLITKACAREMIHNHIYQWNDAYPNKKAFETDFNRDEFYVLEHNNTVIGCITISTFMDAEYHDVPWLTPNDNNLYVHRLAVHPEHQNKGYANELMQYAETFARKNNFNSVRLDTFSQNQKNLSFYEKRGYKRLSEIYFERQSAYPFYCYELVL</sequence>
<keyword evidence="1 4" id="KW-0808">Transferase</keyword>
<dbReference type="PANTHER" id="PTHR43420">
    <property type="entry name" value="ACETYLTRANSFERASE"/>
    <property type="match status" value="1"/>
</dbReference>
<dbReference type="Proteomes" id="UP000032229">
    <property type="component" value="Chromosome"/>
</dbReference>
<evidence type="ECO:0000259" key="3">
    <source>
        <dbReference type="PROSITE" id="PS51186"/>
    </source>
</evidence>
<dbReference type="PANTHER" id="PTHR43420:SF47">
    <property type="entry name" value="N-ACETYLTRANSFERASE DOMAIN-CONTAINING PROTEIN"/>
    <property type="match status" value="1"/>
</dbReference>
<dbReference type="Gene3D" id="3.40.630.30">
    <property type="match status" value="1"/>
</dbReference>
<dbReference type="CDD" id="cd04301">
    <property type="entry name" value="NAT_SF"/>
    <property type="match status" value="1"/>
</dbReference>
<gene>
    <name evidence="4" type="ORF">AW14_04800</name>
</gene>
<keyword evidence="5" id="KW-1185">Reference proteome</keyword>
<dbReference type="STRING" id="1454006.AW14_04800"/>
<dbReference type="Pfam" id="PF00583">
    <property type="entry name" value="Acetyltransf_1"/>
    <property type="match status" value="1"/>
</dbReference>
<dbReference type="InterPro" id="IPR050680">
    <property type="entry name" value="YpeA/RimI_acetyltransf"/>
</dbReference>
<name>A0A0C5W7B6_9FLAO</name>
<keyword evidence="2" id="KW-0012">Acyltransferase</keyword>
<dbReference type="OrthoDB" id="9796381at2"/>
<accession>A0A0C5W7B6</accession>
<dbReference type="HOGENOM" id="CLU_013985_13_2_10"/>
<proteinExistence type="predicted"/>
<feature type="domain" description="N-acetyltransferase" evidence="3">
    <location>
        <begin position="1"/>
        <end position="164"/>
    </location>
</feature>
<evidence type="ECO:0000256" key="2">
    <source>
        <dbReference type="ARBA" id="ARBA00023315"/>
    </source>
</evidence>
<dbReference type="KEGG" id="sze:AW14_04800"/>
<dbReference type="InterPro" id="IPR000182">
    <property type="entry name" value="GNAT_dom"/>
</dbReference>
<dbReference type="PROSITE" id="PS51186">
    <property type="entry name" value="GNAT"/>
    <property type="match status" value="1"/>
</dbReference>
<dbReference type="RefSeq" id="WP_044637758.1">
    <property type="nucleotide sequence ID" value="NZ_CP007202.1"/>
</dbReference>
<protein>
    <submittedName>
        <fullName evidence="4">GNAT family acetyltransferase</fullName>
    </submittedName>
</protein>